<name>T2M9E8_HYDVU</name>
<dbReference type="GO" id="GO:0004843">
    <property type="term" value="F:cysteine-type deubiquitinase activity"/>
    <property type="evidence" value="ECO:0007669"/>
    <property type="project" value="TreeGrafter"/>
</dbReference>
<feature type="coiled-coil region" evidence="2">
    <location>
        <begin position="89"/>
        <end position="116"/>
    </location>
</feature>
<dbReference type="OrthoDB" id="415023at2759"/>
<dbReference type="PROSITE" id="PS50802">
    <property type="entry name" value="OTU"/>
    <property type="match status" value="1"/>
</dbReference>
<gene>
    <name evidence="4" type="primary">OTUD6B</name>
</gene>
<dbReference type="GeneID" id="100206591"/>
<feature type="domain" description="OTU" evidence="3">
    <location>
        <begin position="138"/>
        <end position="275"/>
    </location>
</feature>
<dbReference type="PANTHER" id="PTHR12419:SF10">
    <property type="entry name" value="DEUBIQUITINASE OTUD6B"/>
    <property type="match status" value="1"/>
</dbReference>
<sequence length="276" mass="31885">MDKDELYQRQKLEQSELQAKILSMKRNASKADKKQKQQVNITAARLQAELDEKHSKELEQLCQENKPCDMVDGIGLISLESNEASKVKISKAQKRRDKKEASNRELNIRIANGEKEAVNHSRNIEASQFEKLLFEKNLKIIEINPDGNCLYNSIAFLFNGSTTEDGMLQLRERTSSYMLEHIEDFLPFSTNNVTGDIMEEDEYTKYCHDIRYTNLWGGQLELRAISQIYKQPIEILQASNPPLMIGEEFDKQPIRLSYHRHQYGLGEHYNAVVSVT</sequence>
<dbReference type="Pfam" id="PF02338">
    <property type="entry name" value="OTU"/>
    <property type="match status" value="1"/>
</dbReference>
<dbReference type="SUPFAM" id="SSF54001">
    <property type="entry name" value="Cysteine proteinases"/>
    <property type="match status" value="1"/>
</dbReference>
<evidence type="ECO:0000259" key="3">
    <source>
        <dbReference type="PROSITE" id="PS50802"/>
    </source>
</evidence>
<dbReference type="CDD" id="cd22761">
    <property type="entry name" value="OTU_OTUD6"/>
    <property type="match status" value="1"/>
</dbReference>
<reference evidence="4" key="1">
    <citation type="journal article" date="2013" name="Genome Biol. Evol.">
        <title>Punctuated emergences of genetic and phenotypic innovations in eumetazoan, bilaterian, euteleostome, and hominidae ancestors.</title>
        <authorList>
            <person name="Wenger Y."/>
            <person name="Galliot B."/>
        </authorList>
    </citation>
    <scope>NUCLEOTIDE SEQUENCE</scope>
    <source>
        <tissue evidence="4">Whole animals</tissue>
    </source>
</reference>
<dbReference type="PANTHER" id="PTHR12419">
    <property type="entry name" value="OTU DOMAIN CONTAINING PROTEIN"/>
    <property type="match status" value="1"/>
</dbReference>
<dbReference type="InterPro" id="IPR038765">
    <property type="entry name" value="Papain-like_cys_pep_sf"/>
</dbReference>
<keyword evidence="1" id="KW-0378">Hydrolase</keyword>
<dbReference type="MEROPS" id="C85.008"/>
<accession>T2M9E8</accession>
<organism evidence="4">
    <name type="scientific">Hydra vulgaris</name>
    <name type="common">Hydra</name>
    <name type="synonym">Hydra attenuata</name>
    <dbReference type="NCBI Taxonomy" id="6087"/>
    <lineage>
        <taxon>Eukaryota</taxon>
        <taxon>Metazoa</taxon>
        <taxon>Cnidaria</taxon>
        <taxon>Hydrozoa</taxon>
        <taxon>Hydroidolina</taxon>
        <taxon>Anthoathecata</taxon>
        <taxon>Aplanulata</taxon>
        <taxon>Hydridae</taxon>
        <taxon>Hydra</taxon>
    </lineage>
</organism>
<dbReference type="InterPro" id="IPR049772">
    <property type="entry name" value="OTU_OTUD6"/>
</dbReference>
<evidence type="ECO:0000313" key="4">
    <source>
        <dbReference type="EMBL" id="CDG68749.1"/>
    </source>
</evidence>
<dbReference type="GO" id="GO:0016579">
    <property type="term" value="P:protein deubiquitination"/>
    <property type="evidence" value="ECO:0007669"/>
    <property type="project" value="TreeGrafter"/>
</dbReference>
<protein>
    <submittedName>
        <fullName evidence="4">OTU domain-containing protein 6B</fullName>
    </submittedName>
</protein>
<dbReference type="AlphaFoldDB" id="T2M9E8"/>
<dbReference type="Gene3D" id="3.90.70.80">
    <property type="match status" value="1"/>
</dbReference>
<dbReference type="InterPro" id="IPR003323">
    <property type="entry name" value="OTU_dom"/>
</dbReference>
<evidence type="ECO:0000256" key="1">
    <source>
        <dbReference type="ARBA" id="ARBA00022801"/>
    </source>
</evidence>
<proteinExistence type="evidence at transcript level"/>
<dbReference type="InterPro" id="IPR050704">
    <property type="entry name" value="Peptidase_C85-like"/>
</dbReference>
<dbReference type="KEGG" id="hmg:100206591"/>
<dbReference type="EMBL" id="HAAD01002517">
    <property type="protein sequence ID" value="CDG68749.1"/>
    <property type="molecule type" value="mRNA"/>
</dbReference>
<keyword evidence="2" id="KW-0175">Coiled coil</keyword>
<evidence type="ECO:0000256" key="2">
    <source>
        <dbReference type="SAM" id="Coils"/>
    </source>
</evidence>
<dbReference type="OMA" id="YELGAHY"/>